<sequence length="70" mass="7828">MVEAFSLVLYGAETTFVSDLKSCNLYLDVFVRSTNLIQSSTARINPTISQASPNHSLLDPPKDKTLWLRI</sequence>
<dbReference type="Proteomes" id="UP001165960">
    <property type="component" value="Unassembled WGS sequence"/>
</dbReference>
<name>A0ACC2RN68_9FUNG</name>
<dbReference type="EMBL" id="QTSX02007109">
    <property type="protein sequence ID" value="KAJ9051514.1"/>
    <property type="molecule type" value="Genomic_DNA"/>
</dbReference>
<accession>A0ACC2RN68</accession>
<comment type="caution">
    <text evidence="1">The sequence shown here is derived from an EMBL/GenBank/DDBJ whole genome shotgun (WGS) entry which is preliminary data.</text>
</comment>
<keyword evidence="2" id="KW-1185">Reference proteome</keyword>
<reference evidence="1" key="1">
    <citation type="submission" date="2022-04" db="EMBL/GenBank/DDBJ databases">
        <title>Genome of the entomopathogenic fungus Entomophthora muscae.</title>
        <authorList>
            <person name="Elya C."/>
            <person name="Lovett B.R."/>
            <person name="Lee E."/>
            <person name="Macias A.M."/>
            <person name="Hajek A.E."/>
            <person name="De Bivort B.L."/>
            <person name="Kasson M.T."/>
            <person name="De Fine Licht H.H."/>
            <person name="Stajich J.E."/>
        </authorList>
    </citation>
    <scope>NUCLEOTIDE SEQUENCE</scope>
    <source>
        <strain evidence="1">Berkeley</strain>
    </source>
</reference>
<gene>
    <name evidence="1" type="ORF">DSO57_1003865</name>
</gene>
<evidence type="ECO:0000313" key="1">
    <source>
        <dbReference type="EMBL" id="KAJ9051514.1"/>
    </source>
</evidence>
<proteinExistence type="predicted"/>
<evidence type="ECO:0000313" key="2">
    <source>
        <dbReference type="Proteomes" id="UP001165960"/>
    </source>
</evidence>
<organism evidence="1 2">
    <name type="scientific">Entomophthora muscae</name>
    <dbReference type="NCBI Taxonomy" id="34485"/>
    <lineage>
        <taxon>Eukaryota</taxon>
        <taxon>Fungi</taxon>
        <taxon>Fungi incertae sedis</taxon>
        <taxon>Zoopagomycota</taxon>
        <taxon>Entomophthoromycotina</taxon>
        <taxon>Entomophthoromycetes</taxon>
        <taxon>Entomophthorales</taxon>
        <taxon>Entomophthoraceae</taxon>
        <taxon>Entomophthora</taxon>
    </lineage>
</organism>
<protein>
    <submittedName>
        <fullName evidence="1">Uncharacterized protein</fullName>
    </submittedName>
</protein>